<accession>A0ABW4Z9K6</accession>
<comment type="caution">
    <text evidence="2">The sequence shown here is derived from an EMBL/GenBank/DDBJ whole genome shotgun (WGS) entry which is preliminary data.</text>
</comment>
<evidence type="ECO:0000256" key="1">
    <source>
        <dbReference type="SAM" id="SignalP"/>
    </source>
</evidence>
<dbReference type="EMBL" id="JBHUJB010000022">
    <property type="protein sequence ID" value="MFD2158367.1"/>
    <property type="molecule type" value="Genomic_DNA"/>
</dbReference>
<feature type="chain" id="PRO_5045654972" evidence="1">
    <location>
        <begin position="39"/>
        <end position="701"/>
    </location>
</feature>
<dbReference type="Gene3D" id="2.60.120.200">
    <property type="match status" value="1"/>
</dbReference>
<keyword evidence="3" id="KW-1185">Reference proteome</keyword>
<dbReference type="RefSeq" id="WP_377086441.1">
    <property type="nucleotide sequence ID" value="NZ_JBHSJL010000014.1"/>
</dbReference>
<evidence type="ECO:0000313" key="2">
    <source>
        <dbReference type="EMBL" id="MFD2158367.1"/>
    </source>
</evidence>
<reference evidence="3" key="1">
    <citation type="journal article" date="2019" name="Int. J. Syst. Evol. Microbiol.">
        <title>The Global Catalogue of Microorganisms (GCM) 10K type strain sequencing project: providing services to taxonomists for standard genome sequencing and annotation.</title>
        <authorList>
            <consortium name="The Broad Institute Genomics Platform"/>
            <consortium name="The Broad Institute Genome Sequencing Center for Infectious Disease"/>
            <person name="Wu L."/>
            <person name="Ma J."/>
        </authorList>
    </citation>
    <scope>NUCLEOTIDE SEQUENCE [LARGE SCALE GENOMIC DNA]</scope>
    <source>
        <strain evidence="3">CCUG 57942</strain>
    </source>
</reference>
<dbReference type="Pfam" id="PF13385">
    <property type="entry name" value="Laminin_G_3"/>
    <property type="match status" value="1"/>
</dbReference>
<evidence type="ECO:0000313" key="3">
    <source>
        <dbReference type="Proteomes" id="UP001597389"/>
    </source>
</evidence>
<organism evidence="2 3">
    <name type="scientific">Rubritalea tangerina</name>
    <dbReference type="NCBI Taxonomy" id="430798"/>
    <lineage>
        <taxon>Bacteria</taxon>
        <taxon>Pseudomonadati</taxon>
        <taxon>Verrucomicrobiota</taxon>
        <taxon>Verrucomicrobiia</taxon>
        <taxon>Verrucomicrobiales</taxon>
        <taxon>Rubritaleaceae</taxon>
        <taxon>Rubritalea</taxon>
    </lineage>
</organism>
<dbReference type="InterPro" id="IPR013320">
    <property type="entry name" value="ConA-like_dom_sf"/>
</dbReference>
<proteinExistence type="predicted"/>
<name>A0ABW4Z9K6_9BACT</name>
<gene>
    <name evidence="2" type="ORF">ACFSW8_05615</name>
</gene>
<feature type="signal peptide" evidence="1">
    <location>
        <begin position="1"/>
        <end position="38"/>
    </location>
</feature>
<dbReference type="Proteomes" id="UP001597389">
    <property type="component" value="Unassembled WGS sequence"/>
</dbReference>
<dbReference type="SUPFAM" id="SSF49899">
    <property type="entry name" value="Concanavalin A-like lectins/glucanases"/>
    <property type="match status" value="1"/>
</dbReference>
<dbReference type="Gene3D" id="2.60.40.2810">
    <property type="match status" value="1"/>
</dbReference>
<dbReference type="Pfam" id="PF17963">
    <property type="entry name" value="Big_9"/>
    <property type="match status" value="1"/>
</dbReference>
<sequence length="701" mass="75897">MMKPKKFPKVLRGRRSRVSRIVPTLGLAACLSPMAGWAVLPDNLTLNVGDIDNDGDDEVIVLSKRSMRSSTNHKLLTWDSIAGYQEITPPEVRTYRGYVQDDPSMRVNANIEPGNATMNANFSDGHELNYRLTAFPVSISGPEGTYDPGTGNTVVPFVEDRVAPTANHYIVPTHHMRRLDYAVTIKNDYFVGMGSDIEAAVSRVEQRMNDTDFFYARDIGLAHEIGWMVINLEENLDSWHKEWTDVHKPNGAIYEMRGLFKKPGGAGASGDCFLGGRHTVGTLAAYSKSHGHELGHTLGAGHYSSWGDVMSGSESAIGSGTVERMIGNAAIATEAQSPALNYGGPLPPFAMEDCVTMVMNSSLDIDVLENDYDGNGDAISLSYVDATTERGGSAEIIDGKVRYTPPAHWQGVDTFVYHVVDATGIANRTGYVKVAVHNNGLATHIRLDETSGSDAYDVGPFQAHGKLDQGFSFDTNSVSGVLGNALERTANEHAKSSADFWGTGDPLDGTMSVSLWVKYQSGVPTVAGPVICKGGSVIRGRFENPRGGWTIGHTADGKFRFLGNLNRDSQYTYENPQFDLKADAAITSDTWHHLVMVMDRDTKQLRAWVDNQELSTTEFGTTIADGVIDNSHHPLVIYDSVSQQQQSTDTPVTVDDVRIYHKALSPAEVADLFNHTAAAIPAGAPSPANGAIDAVVGQDVT</sequence>
<protein>
    <submittedName>
        <fullName evidence="2">LamG-like jellyroll fold domain-containing protein</fullName>
    </submittedName>
</protein>
<dbReference type="SUPFAM" id="SSF55486">
    <property type="entry name" value="Metalloproteases ('zincins'), catalytic domain"/>
    <property type="match status" value="1"/>
</dbReference>
<keyword evidence="1" id="KW-0732">Signal</keyword>